<accession>J9BXH4</accession>
<dbReference type="AlphaFoldDB" id="J9BXH4"/>
<protein>
    <recommendedName>
        <fullName evidence="1">DUF2147 domain-containing protein</fullName>
    </recommendedName>
</protein>
<sequence length="163" mass="18488">IDMNRILTIALMALMLPFYVSAQTSQGDKTDPSTQTAPGDKIIGVYLNGYHNQESKIRIFKEADGTYTAQVCWVRNRCDENGEVYRDEKNPDKSKRNIPCDQIVLMKGLVYNQEKDTWGDTKIYDPVRGIRANATCSFSKPAELKIRGAIMGIGETVYWKKLE</sequence>
<dbReference type="InterPro" id="IPR019223">
    <property type="entry name" value="DUF2147"/>
</dbReference>
<reference evidence="2" key="1">
    <citation type="journal article" date="2012" name="PLoS ONE">
        <title>Gene sets for utilization of primary and secondary nutrition supplies in the distal gut of endangered iberian lynx.</title>
        <authorList>
            <person name="Alcaide M."/>
            <person name="Messina E."/>
            <person name="Richter M."/>
            <person name="Bargiela R."/>
            <person name="Peplies J."/>
            <person name="Huws S.A."/>
            <person name="Newbold C.J."/>
            <person name="Golyshin P.N."/>
            <person name="Simon M.A."/>
            <person name="Lopez G."/>
            <person name="Yakimov M.M."/>
            <person name="Ferrer M."/>
        </authorList>
    </citation>
    <scope>NUCLEOTIDE SEQUENCE</scope>
</reference>
<evidence type="ECO:0000259" key="1">
    <source>
        <dbReference type="Pfam" id="PF09917"/>
    </source>
</evidence>
<dbReference type="Pfam" id="PF09917">
    <property type="entry name" value="DUF2147"/>
    <property type="match status" value="1"/>
</dbReference>
<comment type="caution">
    <text evidence="2">The sequence shown here is derived from an EMBL/GenBank/DDBJ whole genome shotgun (WGS) entry which is preliminary data.</text>
</comment>
<feature type="non-terminal residue" evidence="2">
    <location>
        <position position="1"/>
    </location>
</feature>
<dbReference type="Gene3D" id="2.40.128.520">
    <property type="match status" value="1"/>
</dbReference>
<feature type="domain" description="DUF2147" evidence="1">
    <location>
        <begin position="45"/>
        <end position="161"/>
    </location>
</feature>
<organism evidence="2">
    <name type="scientific">gut metagenome</name>
    <dbReference type="NCBI Taxonomy" id="749906"/>
    <lineage>
        <taxon>unclassified sequences</taxon>
        <taxon>metagenomes</taxon>
        <taxon>organismal metagenomes</taxon>
    </lineage>
</organism>
<evidence type="ECO:0000313" key="2">
    <source>
        <dbReference type="EMBL" id="EJW92260.1"/>
    </source>
</evidence>
<dbReference type="EMBL" id="AMCI01007654">
    <property type="protein sequence ID" value="EJW92260.1"/>
    <property type="molecule type" value="Genomic_DNA"/>
</dbReference>
<proteinExistence type="predicted"/>
<gene>
    <name evidence="2" type="ORF">EVA_19633</name>
</gene>
<name>J9BXH4_9ZZZZ</name>